<dbReference type="Pfam" id="PF22599">
    <property type="entry name" value="SecDF_P1_head"/>
    <property type="match status" value="1"/>
</dbReference>
<keyword evidence="3 9" id="KW-1003">Cell membrane</keyword>
<comment type="caution">
    <text evidence="9">Lacks conserved residue(s) required for the propagation of feature annotation.</text>
</comment>
<name>A0A917S4W0_9ACTN</name>
<dbReference type="GO" id="GO:0015450">
    <property type="term" value="F:protein-transporting ATPase activity"/>
    <property type="evidence" value="ECO:0007669"/>
    <property type="project" value="InterPro"/>
</dbReference>
<dbReference type="Pfam" id="PF21760">
    <property type="entry name" value="SecD_1st"/>
    <property type="match status" value="1"/>
</dbReference>
<comment type="caution">
    <text evidence="14">The sequence shown here is derived from an EMBL/GenBank/DDBJ whole genome shotgun (WGS) entry which is preliminary data.</text>
</comment>
<keyword evidence="15" id="KW-1185">Reference proteome</keyword>
<dbReference type="GO" id="GO:0043952">
    <property type="term" value="P:protein transport by the Sec complex"/>
    <property type="evidence" value="ECO:0007669"/>
    <property type="project" value="UniProtKB-UniRule"/>
</dbReference>
<feature type="compositionally biased region" description="Polar residues" evidence="10">
    <location>
        <begin position="218"/>
        <end position="229"/>
    </location>
</feature>
<dbReference type="GO" id="GO:0005886">
    <property type="term" value="C:plasma membrane"/>
    <property type="evidence" value="ECO:0007669"/>
    <property type="project" value="UniProtKB-SubCell"/>
</dbReference>
<evidence type="ECO:0000313" key="14">
    <source>
        <dbReference type="EMBL" id="GGL53491.1"/>
    </source>
</evidence>
<feature type="domain" description="Protein export membrane protein SecD/SecF C-terminal" evidence="11">
    <location>
        <begin position="368"/>
        <end position="543"/>
    </location>
</feature>
<evidence type="ECO:0000256" key="6">
    <source>
        <dbReference type="ARBA" id="ARBA00022989"/>
    </source>
</evidence>
<dbReference type="InterPro" id="IPR048631">
    <property type="entry name" value="SecD_1st"/>
</dbReference>
<dbReference type="InterPro" id="IPR022813">
    <property type="entry name" value="SecD/SecF_arch_bac"/>
</dbReference>
<evidence type="ECO:0000259" key="12">
    <source>
        <dbReference type="Pfam" id="PF21760"/>
    </source>
</evidence>
<feature type="domain" description="SecDF P1 head subdomain" evidence="13">
    <location>
        <begin position="255"/>
        <end position="365"/>
    </location>
</feature>
<evidence type="ECO:0000256" key="3">
    <source>
        <dbReference type="ARBA" id="ARBA00022475"/>
    </source>
</evidence>
<evidence type="ECO:0000256" key="4">
    <source>
        <dbReference type="ARBA" id="ARBA00022692"/>
    </source>
</evidence>
<feature type="domain" description="Protein translocase subunit SecDF P1" evidence="12">
    <location>
        <begin position="64"/>
        <end position="121"/>
    </location>
</feature>
<comment type="subunit">
    <text evidence="9">Forms a complex with SecF. Part of the essential Sec protein translocation apparatus which comprises SecA, SecYEG and auxiliary proteins SecDF. Other proteins may also be involved.</text>
</comment>
<dbReference type="SUPFAM" id="SSF82866">
    <property type="entry name" value="Multidrug efflux transporter AcrB transmembrane domain"/>
    <property type="match status" value="1"/>
</dbReference>
<keyword evidence="8 9" id="KW-0472">Membrane</keyword>
<dbReference type="Gene3D" id="3.30.70.3220">
    <property type="match status" value="1"/>
</dbReference>
<dbReference type="EMBL" id="BMMZ01000002">
    <property type="protein sequence ID" value="GGL53491.1"/>
    <property type="molecule type" value="Genomic_DNA"/>
</dbReference>
<organism evidence="14 15">
    <name type="scientific">Microlunatus endophyticus</name>
    <dbReference type="NCBI Taxonomy" id="1716077"/>
    <lineage>
        <taxon>Bacteria</taxon>
        <taxon>Bacillati</taxon>
        <taxon>Actinomycetota</taxon>
        <taxon>Actinomycetes</taxon>
        <taxon>Propionibacteriales</taxon>
        <taxon>Propionibacteriaceae</taxon>
        <taxon>Microlunatus</taxon>
    </lineage>
</organism>
<dbReference type="NCBIfam" id="TIGR01129">
    <property type="entry name" value="secD"/>
    <property type="match status" value="1"/>
</dbReference>
<feature type="transmembrane region" description="Helical" evidence="9">
    <location>
        <begin position="385"/>
        <end position="407"/>
    </location>
</feature>
<keyword evidence="2 9" id="KW-0813">Transport</keyword>
<dbReference type="Gene3D" id="3.30.1360.200">
    <property type="match status" value="1"/>
</dbReference>
<dbReference type="InterPro" id="IPR055344">
    <property type="entry name" value="SecD_SecF_C_bact"/>
</dbReference>
<dbReference type="GO" id="GO:0065002">
    <property type="term" value="P:intracellular protein transmembrane transport"/>
    <property type="evidence" value="ECO:0007669"/>
    <property type="project" value="UniProtKB-UniRule"/>
</dbReference>
<feature type="transmembrane region" description="Helical" evidence="9">
    <location>
        <begin position="442"/>
        <end position="464"/>
    </location>
</feature>
<evidence type="ECO:0000259" key="11">
    <source>
        <dbReference type="Pfam" id="PF02355"/>
    </source>
</evidence>
<evidence type="ECO:0000259" key="13">
    <source>
        <dbReference type="Pfam" id="PF22599"/>
    </source>
</evidence>
<evidence type="ECO:0000256" key="8">
    <source>
        <dbReference type="ARBA" id="ARBA00023136"/>
    </source>
</evidence>
<dbReference type="InterPro" id="IPR054384">
    <property type="entry name" value="SecDF_P1_head"/>
</dbReference>
<feature type="transmembrane region" description="Helical" evidence="9">
    <location>
        <begin position="414"/>
        <end position="436"/>
    </location>
</feature>
<dbReference type="AlphaFoldDB" id="A0A917S4W0"/>
<evidence type="ECO:0000256" key="9">
    <source>
        <dbReference type="HAMAP-Rule" id="MF_01463"/>
    </source>
</evidence>
<feature type="transmembrane region" description="Helical" evidence="9">
    <location>
        <begin position="491"/>
        <end position="510"/>
    </location>
</feature>
<dbReference type="Proteomes" id="UP000613840">
    <property type="component" value="Unassembled WGS sequence"/>
</dbReference>
<protein>
    <recommendedName>
        <fullName evidence="9">Protein translocase subunit SecD</fullName>
    </recommendedName>
</protein>
<evidence type="ECO:0000256" key="5">
    <source>
        <dbReference type="ARBA" id="ARBA00022927"/>
    </source>
</evidence>
<dbReference type="InterPro" id="IPR048634">
    <property type="entry name" value="SecD_SecF_C"/>
</dbReference>
<keyword evidence="6 9" id="KW-1133">Transmembrane helix</keyword>
<gene>
    <name evidence="9 14" type="primary">secD</name>
    <name evidence="14" type="ORF">GCM10011575_09880</name>
</gene>
<comment type="function">
    <text evidence="9">Part of the Sec protein translocase complex. Interacts with the SecYEG preprotein conducting channel. SecDF uses the proton motive force (PMF) to complete protein translocation after the ATP-dependent function of SecA.</text>
</comment>
<evidence type="ECO:0000256" key="10">
    <source>
        <dbReference type="SAM" id="MobiDB-lite"/>
    </source>
</evidence>
<keyword evidence="7 9" id="KW-0811">Translocation</keyword>
<feature type="transmembrane region" description="Helical" evidence="9">
    <location>
        <begin position="516"/>
        <end position="534"/>
    </location>
</feature>
<dbReference type="InterPro" id="IPR005791">
    <property type="entry name" value="SecD"/>
</dbReference>
<evidence type="ECO:0000256" key="1">
    <source>
        <dbReference type="ARBA" id="ARBA00004651"/>
    </source>
</evidence>
<feature type="compositionally biased region" description="Pro residues" evidence="10">
    <location>
        <begin position="189"/>
        <end position="204"/>
    </location>
</feature>
<comment type="similarity">
    <text evidence="9">Belongs to the SecD/SecF family. SecD subfamily.</text>
</comment>
<feature type="compositionally biased region" description="Low complexity" evidence="10">
    <location>
        <begin position="125"/>
        <end position="188"/>
    </location>
</feature>
<accession>A0A917S4W0</accession>
<sequence>MASKVGHPLRTLVALFIVIAALYGVMAATRTWTPRLGLDLSGGTTITLTARNTNGSGSVSATSLEQARTIIQQRVDGLGVGESDVTTAGGNQIIVSAPNVQRDELVEQVGQTAELRFRAVYDMQSTTPTSQPTPQAGSTSSPTTAPTTSGTSSPTASSPTASGPTASNSTASPSSSPTATATGNGRPAPALPTEPPAPPSPRPTAPGKGTAPDKAINWQPTDQDTSDFANFTCPRDTDTYPDVSDQPLFACDEAGTTKYLLGPTVISGNELTSASAGLGQGNSLGWQVDLGLNSKGATQFQNVTGVLASRTSPQNQFAIVLDGTVVSAPSVSSAIAGGQATISGGDIDQQSAQNLANVLKYGQLPLAFEISSVDSVSATLGGEQLQAGLIAGAVGMALVLIFCFIYYRGLGLVVIASLAVAFGTTYAAMVLLGAAVGFALSLAGIAGAIVAIGVTADSFVIYFARIRDEVGEGRTIRTAVETGWRRARQTILVADGVSFLSALILFILAIGSVRGFAFTLGLTTIIDILVVFLFTKPLVTLLVRTKFFGTGHKLSGLDAEHLGVQALPGSRRRARSATTAGGDV</sequence>
<dbReference type="GO" id="GO:0006605">
    <property type="term" value="P:protein targeting"/>
    <property type="evidence" value="ECO:0007669"/>
    <property type="project" value="UniProtKB-UniRule"/>
</dbReference>
<comment type="subcellular location">
    <subcellularLocation>
        <location evidence="1 9">Cell membrane</location>
        <topology evidence="1 9">Multi-pass membrane protein</topology>
    </subcellularLocation>
</comment>
<evidence type="ECO:0000256" key="2">
    <source>
        <dbReference type="ARBA" id="ARBA00022448"/>
    </source>
</evidence>
<dbReference type="NCBIfam" id="TIGR00916">
    <property type="entry name" value="2A0604s01"/>
    <property type="match status" value="1"/>
</dbReference>
<keyword evidence="5 9" id="KW-0653">Protein transport</keyword>
<evidence type="ECO:0000256" key="7">
    <source>
        <dbReference type="ARBA" id="ARBA00023010"/>
    </source>
</evidence>
<keyword evidence="4 9" id="KW-0812">Transmembrane</keyword>
<dbReference type="HAMAP" id="MF_01463_B">
    <property type="entry name" value="SecD_B"/>
    <property type="match status" value="1"/>
</dbReference>
<feature type="region of interest" description="Disordered" evidence="10">
    <location>
        <begin position="124"/>
        <end position="230"/>
    </location>
</feature>
<reference evidence="14" key="2">
    <citation type="submission" date="2020-09" db="EMBL/GenBank/DDBJ databases">
        <authorList>
            <person name="Sun Q."/>
            <person name="Zhou Y."/>
        </authorList>
    </citation>
    <scope>NUCLEOTIDE SEQUENCE</scope>
    <source>
        <strain evidence="14">CGMCC 4.7306</strain>
    </source>
</reference>
<dbReference type="PANTHER" id="PTHR30081">
    <property type="entry name" value="PROTEIN-EXPORT MEMBRANE PROTEIN SEC"/>
    <property type="match status" value="1"/>
</dbReference>
<dbReference type="Pfam" id="PF02355">
    <property type="entry name" value="SecD_SecF_C"/>
    <property type="match status" value="1"/>
</dbReference>
<proteinExistence type="inferred from homology"/>
<dbReference type="PANTHER" id="PTHR30081:SF1">
    <property type="entry name" value="PROTEIN TRANSLOCASE SUBUNIT SECD"/>
    <property type="match status" value="1"/>
</dbReference>
<evidence type="ECO:0000313" key="15">
    <source>
        <dbReference type="Proteomes" id="UP000613840"/>
    </source>
</evidence>
<reference evidence="14" key="1">
    <citation type="journal article" date="2014" name="Int. J. Syst. Evol. Microbiol.">
        <title>Complete genome sequence of Corynebacterium casei LMG S-19264T (=DSM 44701T), isolated from a smear-ripened cheese.</title>
        <authorList>
            <consortium name="US DOE Joint Genome Institute (JGI-PGF)"/>
            <person name="Walter F."/>
            <person name="Albersmeier A."/>
            <person name="Kalinowski J."/>
            <person name="Ruckert C."/>
        </authorList>
    </citation>
    <scope>NUCLEOTIDE SEQUENCE</scope>
    <source>
        <strain evidence="14">CGMCC 4.7306</strain>
    </source>
</reference>